<dbReference type="AlphaFoldDB" id="A0A3D8ILE8"/>
<name>A0A3D8ILE8_9HELI</name>
<evidence type="ECO:0000256" key="2">
    <source>
        <dbReference type="ARBA" id="ARBA00022692"/>
    </source>
</evidence>
<dbReference type="GO" id="GO:0016020">
    <property type="term" value="C:membrane"/>
    <property type="evidence" value="ECO:0007669"/>
    <property type="project" value="UniProtKB-SubCell"/>
</dbReference>
<sequence>MAQEIGLYQQVSAKIGDVAGTMQKGLYDIASGFFTSWLGMSILTITLCIFIYTKIGKEWNREDFYKMGVWLTTYSIIYAIFSSYSAYTDALNMLVTPLEWVYGVIGSSGASMNIASGTSFVLDKTNLLLESMLGKFEYNQASTYFYALMGLLLWLVLLLFVIFLILFTIIIKFAALLILSFCPIMLPCLVIQPLRGYFWSWFKLYVSTAMQAPMAGLIGGAIMLGLKASVNVDIGDKSTTMSEITVICLTPIIITILGIALLSKIPAWAQAIVGSGDGEHKTGIVGAISSVSSMTTQGFSSYQQARNGMNYNTGGKNSMLRSMGAGLAGAIPGGAGLSQRIAGQTGYAKEAYKQNQMQSVQSADGRMIATPTPHIDNSGKNK</sequence>
<keyword evidence="4 5" id="KW-0472">Membrane</keyword>
<dbReference type="EMBL" id="NXLQ01000010">
    <property type="protein sequence ID" value="RDU65765.1"/>
    <property type="molecule type" value="Genomic_DNA"/>
</dbReference>
<evidence type="ECO:0000256" key="3">
    <source>
        <dbReference type="ARBA" id="ARBA00022989"/>
    </source>
</evidence>
<protein>
    <recommendedName>
        <fullName evidence="8">Conjugal transfer protein TrbL</fullName>
    </recommendedName>
</protein>
<evidence type="ECO:0000256" key="5">
    <source>
        <dbReference type="SAM" id="Phobius"/>
    </source>
</evidence>
<feature type="transmembrane region" description="Helical" evidence="5">
    <location>
        <begin position="204"/>
        <end position="224"/>
    </location>
</feature>
<proteinExistence type="predicted"/>
<feature type="transmembrane region" description="Helical" evidence="5">
    <location>
        <begin position="29"/>
        <end position="52"/>
    </location>
</feature>
<feature type="transmembrane region" description="Helical" evidence="5">
    <location>
        <begin position="64"/>
        <end position="81"/>
    </location>
</feature>
<keyword evidence="3 5" id="KW-1133">Transmembrane helix</keyword>
<dbReference type="InterPro" id="IPR007688">
    <property type="entry name" value="Conjugal_tfr_TrbL/VirB6"/>
</dbReference>
<dbReference type="RefSeq" id="WP_115543041.1">
    <property type="nucleotide sequence ID" value="NZ_NXLQ01000010.1"/>
</dbReference>
<evidence type="ECO:0000313" key="7">
    <source>
        <dbReference type="Proteomes" id="UP000256379"/>
    </source>
</evidence>
<feature type="transmembrane region" description="Helical" evidence="5">
    <location>
        <begin position="143"/>
        <end position="167"/>
    </location>
</feature>
<dbReference type="Pfam" id="PF04610">
    <property type="entry name" value="TrbL"/>
    <property type="match status" value="1"/>
</dbReference>
<evidence type="ECO:0008006" key="8">
    <source>
        <dbReference type="Google" id="ProtNLM"/>
    </source>
</evidence>
<gene>
    <name evidence="6" type="ORF">CQA53_05580</name>
</gene>
<evidence type="ECO:0000256" key="1">
    <source>
        <dbReference type="ARBA" id="ARBA00004141"/>
    </source>
</evidence>
<dbReference type="OrthoDB" id="5348907at2"/>
<keyword evidence="2 5" id="KW-0812">Transmembrane</keyword>
<evidence type="ECO:0000256" key="4">
    <source>
        <dbReference type="ARBA" id="ARBA00023136"/>
    </source>
</evidence>
<comment type="caution">
    <text evidence="6">The sequence shown here is derived from an EMBL/GenBank/DDBJ whole genome shotgun (WGS) entry which is preliminary data.</text>
</comment>
<keyword evidence="7" id="KW-1185">Reference proteome</keyword>
<accession>A0A3D8ILE8</accession>
<dbReference type="Proteomes" id="UP000256379">
    <property type="component" value="Unassembled WGS sequence"/>
</dbReference>
<feature type="transmembrane region" description="Helical" evidence="5">
    <location>
        <begin position="101"/>
        <end position="122"/>
    </location>
</feature>
<reference evidence="6 7" key="1">
    <citation type="submission" date="2018-04" db="EMBL/GenBank/DDBJ databases">
        <title>Novel Campyloabacter and Helicobacter Species and Strains.</title>
        <authorList>
            <person name="Mannion A.J."/>
            <person name="Shen Z."/>
            <person name="Fox J.G."/>
        </authorList>
    </citation>
    <scope>NUCLEOTIDE SEQUENCE [LARGE SCALE GENOMIC DNA]</scope>
    <source>
        <strain evidence="6 7">MIT 17-337</strain>
    </source>
</reference>
<evidence type="ECO:0000313" key="6">
    <source>
        <dbReference type="EMBL" id="RDU65765.1"/>
    </source>
</evidence>
<feature type="transmembrane region" description="Helical" evidence="5">
    <location>
        <begin position="173"/>
        <end position="192"/>
    </location>
</feature>
<dbReference type="GO" id="GO:0030255">
    <property type="term" value="P:protein secretion by the type IV secretion system"/>
    <property type="evidence" value="ECO:0007669"/>
    <property type="project" value="InterPro"/>
</dbReference>
<organism evidence="6 7">
    <name type="scientific">Helicobacter didelphidarum</name>
    <dbReference type="NCBI Taxonomy" id="2040648"/>
    <lineage>
        <taxon>Bacteria</taxon>
        <taxon>Pseudomonadati</taxon>
        <taxon>Campylobacterota</taxon>
        <taxon>Epsilonproteobacteria</taxon>
        <taxon>Campylobacterales</taxon>
        <taxon>Helicobacteraceae</taxon>
        <taxon>Helicobacter</taxon>
    </lineage>
</organism>
<comment type="subcellular location">
    <subcellularLocation>
        <location evidence="1">Membrane</location>
        <topology evidence="1">Multi-pass membrane protein</topology>
    </subcellularLocation>
</comment>
<feature type="transmembrane region" description="Helical" evidence="5">
    <location>
        <begin position="244"/>
        <end position="262"/>
    </location>
</feature>